<dbReference type="EMBL" id="JACRTC010000004">
    <property type="protein sequence ID" value="MBC8570511.1"/>
    <property type="molecule type" value="Genomic_DNA"/>
</dbReference>
<gene>
    <name evidence="1" type="ORF">H8709_06660</name>
</gene>
<accession>A0A926IAS4</accession>
<keyword evidence="2" id="KW-1185">Reference proteome</keyword>
<protein>
    <submittedName>
        <fullName evidence="1">Uncharacterized protein</fullName>
    </submittedName>
</protein>
<name>A0A926IAS4_9FIRM</name>
<dbReference type="AlphaFoldDB" id="A0A926IAS4"/>
<reference evidence="1" key="1">
    <citation type="submission" date="2020-08" db="EMBL/GenBank/DDBJ databases">
        <title>Genome public.</title>
        <authorList>
            <person name="Liu C."/>
            <person name="Sun Q."/>
        </authorList>
    </citation>
    <scope>NUCLEOTIDE SEQUENCE</scope>
    <source>
        <strain evidence="1">NSJ-54</strain>
    </source>
</reference>
<evidence type="ECO:0000313" key="1">
    <source>
        <dbReference type="EMBL" id="MBC8570511.1"/>
    </source>
</evidence>
<proteinExistence type="predicted"/>
<evidence type="ECO:0000313" key="2">
    <source>
        <dbReference type="Proteomes" id="UP000660861"/>
    </source>
</evidence>
<organism evidence="1 2">
    <name type="scientific">Zongyangia hominis</name>
    <dbReference type="NCBI Taxonomy" id="2763677"/>
    <lineage>
        <taxon>Bacteria</taxon>
        <taxon>Bacillati</taxon>
        <taxon>Bacillota</taxon>
        <taxon>Clostridia</taxon>
        <taxon>Eubacteriales</taxon>
        <taxon>Oscillospiraceae</taxon>
        <taxon>Zongyangia</taxon>
    </lineage>
</organism>
<sequence>MVCDQPLDDRRILELYPQLGGQKGKWRRDTDTHGGVNGKMLRRPHFRAFPRPRRHIEGRIWPRIGQVGQLSPAGGKAGTRTAVPMAKAGPEIPFQLAERQRHSHQFLDQALAVHLRLAYSHGWIDTCLMLFVLHTQREGWYKSTLQPLSP</sequence>
<dbReference type="Proteomes" id="UP000660861">
    <property type="component" value="Unassembled WGS sequence"/>
</dbReference>
<dbReference type="RefSeq" id="WP_262397612.1">
    <property type="nucleotide sequence ID" value="NZ_JACRTC010000004.1"/>
</dbReference>
<comment type="caution">
    <text evidence="1">The sequence shown here is derived from an EMBL/GenBank/DDBJ whole genome shotgun (WGS) entry which is preliminary data.</text>
</comment>